<evidence type="ECO:0000313" key="2">
    <source>
        <dbReference type="EMBL" id="OBX79794.1"/>
    </source>
</evidence>
<protein>
    <submittedName>
        <fullName evidence="2">Ornithine cyclodeaminase</fullName>
    </submittedName>
</protein>
<proteinExistence type="inferred from homology"/>
<dbReference type="PANTHER" id="PTHR13812:SF19">
    <property type="entry name" value="KETIMINE REDUCTASE MU-CRYSTALLIN"/>
    <property type="match status" value="1"/>
</dbReference>
<dbReference type="Pfam" id="PF02423">
    <property type="entry name" value="OCD_Mu_crystall"/>
    <property type="match status" value="1"/>
</dbReference>
<name>A0A1B8QDP2_9GAMM</name>
<comment type="caution">
    <text evidence="2">The sequence shown here is derived from an EMBL/GenBank/DDBJ whole genome shotgun (WGS) entry which is preliminary data.</text>
</comment>
<dbReference type="STRING" id="34059.A9308_05235"/>
<organism evidence="2 3">
    <name type="scientific">Faucicola atlantae</name>
    <dbReference type="NCBI Taxonomy" id="34059"/>
    <lineage>
        <taxon>Bacteria</taxon>
        <taxon>Pseudomonadati</taxon>
        <taxon>Pseudomonadota</taxon>
        <taxon>Gammaproteobacteria</taxon>
        <taxon>Moraxellales</taxon>
        <taxon>Moraxellaceae</taxon>
        <taxon>Faucicola</taxon>
    </lineage>
</organism>
<dbReference type="PIRSF" id="PIRSF001439">
    <property type="entry name" value="CryM"/>
    <property type="match status" value="1"/>
</dbReference>
<comment type="similarity">
    <text evidence="1">Belongs to the ornithine cyclodeaminase/mu-crystallin family.</text>
</comment>
<dbReference type="AlphaFoldDB" id="A0A1B8QDP2"/>
<evidence type="ECO:0000256" key="1">
    <source>
        <dbReference type="ARBA" id="ARBA00008903"/>
    </source>
</evidence>
<gene>
    <name evidence="2" type="ORF">A9308_05235</name>
</gene>
<evidence type="ECO:0000313" key="3">
    <source>
        <dbReference type="Proteomes" id="UP000092508"/>
    </source>
</evidence>
<reference evidence="2 3" key="1">
    <citation type="submission" date="2016-06" db="EMBL/GenBank/DDBJ databases">
        <title>Draft genome of Moraxella atlantae CCUG 66109.</title>
        <authorList>
            <person name="Salva-Serra F."/>
            <person name="Engstrom-Jakobsson H."/>
            <person name="Thorell K."/>
            <person name="Gonzales-Siles L."/>
            <person name="Karlsson R."/>
            <person name="Boulund F."/>
            <person name="Engstrand L."/>
            <person name="Kristiansson E."/>
            <person name="Moore E."/>
        </authorList>
    </citation>
    <scope>NUCLEOTIDE SEQUENCE [LARGE SCALE GENOMIC DNA]</scope>
    <source>
        <strain evidence="2 3">CCUG 66109</strain>
    </source>
</reference>
<dbReference type="PANTHER" id="PTHR13812">
    <property type="entry name" value="KETIMINE REDUCTASE MU-CRYSTALLIN"/>
    <property type="match status" value="1"/>
</dbReference>
<dbReference type="Gene3D" id="3.40.50.720">
    <property type="entry name" value="NAD(P)-binding Rossmann-like Domain"/>
    <property type="match status" value="1"/>
</dbReference>
<dbReference type="GO" id="GO:0016491">
    <property type="term" value="F:oxidoreductase activity"/>
    <property type="evidence" value="ECO:0007669"/>
    <property type="project" value="UniProtKB-ARBA"/>
</dbReference>
<dbReference type="OrthoDB" id="9809203at2"/>
<dbReference type="NCBIfam" id="NF004793">
    <property type="entry name" value="PRK06141.1"/>
    <property type="match status" value="1"/>
</dbReference>
<dbReference type="SUPFAM" id="SSF51735">
    <property type="entry name" value="NAD(P)-binding Rossmann-fold domains"/>
    <property type="match status" value="1"/>
</dbReference>
<dbReference type="Gene3D" id="3.30.1780.10">
    <property type="entry name" value="ornithine cyclodeaminase, domain 1"/>
    <property type="match status" value="1"/>
</dbReference>
<dbReference type="FunFam" id="3.40.50.720:FF:000311">
    <property type="entry name" value="Ornithine cyclodeaminase"/>
    <property type="match status" value="1"/>
</dbReference>
<dbReference type="Proteomes" id="UP000092508">
    <property type="component" value="Unassembled WGS sequence"/>
</dbReference>
<sequence length="315" mass="33884">MQIFTAEQTAAALPYPALIDALKTMFVQGCVVPRRHHHAIDSSDTGATLLIMPAWQRDRYLGIKHVTIYPENSQKHGLAGLFSTYTLFDAHNGMPLAVIDGNTITNRRTAAASVLAATFLARRDSQRLLIVGAGNVARELAPAYAAAFDLTRVQVWNKTHDKAVALAADLHAQGFNAKAVTDLAAAVADNDIISCATLSTEPLIHREWVQAGSHVDLIGGFTPSMRESDDALFADTSVFIDTDEALDKAGDLLFPLQAGVLTHKQVQADLTALCQQRHQGRAQADDITVYKAVGNAAEDLAAAMLVYENANPTSK</sequence>
<dbReference type="RefSeq" id="WP_067235714.1">
    <property type="nucleotide sequence ID" value="NZ_LZMZ01000010.1"/>
</dbReference>
<dbReference type="InterPro" id="IPR036291">
    <property type="entry name" value="NAD(P)-bd_dom_sf"/>
</dbReference>
<dbReference type="EMBL" id="LZMZ01000010">
    <property type="protein sequence ID" value="OBX79794.1"/>
    <property type="molecule type" value="Genomic_DNA"/>
</dbReference>
<dbReference type="GO" id="GO:0005737">
    <property type="term" value="C:cytoplasm"/>
    <property type="evidence" value="ECO:0007669"/>
    <property type="project" value="TreeGrafter"/>
</dbReference>
<dbReference type="InterPro" id="IPR023401">
    <property type="entry name" value="ODC_N"/>
</dbReference>
<accession>A0A1B8QDP2</accession>
<dbReference type="GO" id="GO:0019752">
    <property type="term" value="P:carboxylic acid metabolic process"/>
    <property type="evidence" value="ECO:0007669"/>
    <property type="project" value="UniProtKB-ARBA"/>
</dbReference>
<dbReference type="InterPro" id="IPR003462">
    <property type="entry name" value="ODC_Mu_crystall"/>
</dbReference>